<keyword evidence="5 7" id="KW-1133">Transmembrane helix</keyword>
<evidence type="ECO:0000256" key="1">
    <source>
        <dbReference type="ARBA" id="ARBA00004651"/>
    </source>
</evidence>
<comment type="similarity">
    <text evidence="2">Belongs to the CPA3 antiporters (TC 2.A.63) subunit C family.</text>
</comment>
<dbReference type="EMBL" id="CP011494">
    <property type="protein sequence ID" value="AKO52590.1"/>
    <property type="molecule type" value="Genomic_DNA"/>
</dbReference>
<dbReference type="RefSeq" id="WP_048385590.1">
    <property type="nucleotide sequence ID" value="NZ_CP011494.1"/>
</dbReference>
<keyword evidence="8" id="KW-0830">Ubiquinone</keyword>
<comment type="subcellular location">
    <subcellularLocation>
        <location evidence="1">Cell membrane</location>
        <topology evidence="1">Multi-pass membrane protein</topology>
    </subcellularLocation>
</comment>
<dbReference type="PATRIC" id="fig|330734.3.peg.1968"/>
<feature type="transmembrane region" description="Helical" evidence="7">
    <location>
        <begin position="6"/>
        <end position="25"/>
    </location>
</feature>
<dbReference type="PANTHER" id="PTHR34583">
    <property type="entry name" value="ANTIPORTER SUBUNIT MNHC2-RELATED"/>
    <property type="match status" value="1"/>
</dbReference>
<dbReference type="PANTHER" id="PTHR34583:SF2">
    <property type="entry name" value="ANTIPORTER SUBUNIT MNHC2-RELATED"/>
    <property type="match status" value="1"/>
</dbReference>
<sequence length="98" mass="10210">MIQDSLYIMASIGLFGIGLYGVIVAPHILKKILAINIMSVGVFMLLVVSANNMNSTPDPVLHAMVLTGIVVAIAGTALALLLAVKIHSLSPASDKDGR</sequence>
<evidence type="ECO:0000256" key="4">
    <source>
        <dbReference type="ARBA" id="ARBA00022692"/>
    </source>
</evidence>
<dbReference type="InterPro" id="IPR050601">
    <property type="entry name" value="CPA3_antiporter_subunitC"/>
</dbReference>
<dbReference type="Proteomes" id="UP000036406">
    <property type="component" value="Chromosome"/>
</dbReference>
<feature type="transmembrane region" description="Helical" evidence="7">
    <location>
        <begin position="32"/>
        <end position="50"/>
    </location>
</feature>
<dbReference type="AlphaFoldDB" id="A0A0H4I4F5"/>
<dbReference type="KEGG" id="mpq:ABA45_09360"/>
<keyword evidence="9" id="KW-1185">Reference proteome</keyword>
<keyword evidence="6 7" id="KW-0472">Membrane</keyword>
<evidence type="ECO:0000313" key="8">
    <source>
        <dbReference type="EMBL" id="AKO52590.1"/>
    </source>
</evidence>
<dbReference type="STRING" id="330734.ABA45_09360"/>
<evidence type="ECO:0000256" key="6">
    <source>
        <dbReference type="ARBA" id="ARBA00023136"/>
    </source>
</evidence>
<keyword evidence="4 7" id="KW-0812">Transmembrane</keyword>
<proteinExistence type="inferred from homology"/>
<evidence type="ECO:0000256" key="2">
    <source>
        <dbReference type="ARBA" id="ARBA00010388"/>
    </source>
</evidence>
<evidence type="ECO:0000256" key="3">
    <source>
        <dbReference type="ARBA" id="ARBA00022475"/>
    </source>
</evidence>
<organism evidence="8 9">
    <name type="scientific">Marinobacter psychrophilus</name>
    <dbReference type="NCBI Taxonomy" id="330734"/>
    <lineage>
        <taxon>Bacteria</taxon>
        <taxon>Pseudomonadati</taxon>
        <taxon>Pseudomonadota</taxon>
        <taxon>Gammaproteobacteria</taxon>
        <taxon>Pseudomonadales</taxon>
        <taxon>Marinobacteraceae</taxon>
        <taxon>Marinobacter</taxon>
    </lineage>
</organism>
<dbReference type="InterPro" id="IPR039428">
    <property type="entry name" value="NUOK/Mnh_C1-like"/>
</dbReference>
<gene>
    <name evidence="8" type="ORF">ABA45_09360</name>
</gene>
<reference evidence="8 9" key="1">
    <citation type="submission" date="2015-05" db="EMBL/GenBank/DDBJ databases">
        <title>Complete genome of Marinobacter psychrophilus strain 20041T isolated from sea-ice of the Canadian Basin.</title>
        <authorList>
            <person name="Song L."/>
            <person name="Ren L."/>
            <person name="Yu Y."/>
            <person name="Wang X."/>
        </authorList>
    </citation>
    <scope>NUCLEOTIDE SEQUENCE [LARGE SCALE GENOMIC DNA]</scope>
    <source>
        <strain evidence="8 9">20041</strain>
    </source>
</reference>
<dbReference type="Pfam" id="PF00420">
    <property type="entry name" value="Oxidored_q2"/>
    <property type="match status" value="1"/>
</dbReference>
<feature type="transmembrane region" description="Helical" evidence="7">
    <location>
        <begin position="62"/>
        <end position="84"/>
    </location>
</feature>
<name>A0A0H4I4F5_9GAMM</name>
<keyword evidence="3" id="KW-1003">Cell membrane</keyword>
<dbReference type="GO" id="GO:0005886">
    <property type="term" value="C:plasma membrane"/>
    <property type="evidence" value="ECO:0007669"/>
    <property type="project" value="UniProtKB-SubCell"/>
</dbReference>
<dbReference type="Gene3D" id="1.10.287.3510">
    <property type="match status" value="1"/>
</dbReference>
<accession>A0A0H4I4F5</accession>
<protein>
    <submittedName>
        <fullName evidence="8">NADH-ubiquinone oxidoreductase</fullName>
    </submittedName>
</protein>
<evidence type="ECO:0000256" key="7">
    <source>
        <dbReference type="SAM" id="Phobius"/>
    </source>
</evidence>
<evidence type="ECO:0000313" key="9">
    <source>
        <dbReference type="Proteomes" id="UP000036406"/>
    </source>
</evidence>
<evidence type="ECO:0000256" key="5">
    <source>
        <dbReference type="ARBA" id="ARBA00022989"/>
    </source>
</evidence>